<keyword evidence="3" id="KW-1185">Reference proteome</keyword>
<comment type="caution">
    <text evidence="2">The sequence shown here is derived from an EMBL/GenBank/DDBJ whole genome shotgun (WGS) entry which is preliminary data.</text>
</comment>
<evidence type="ECO:0000256" key="1">
    <source>
        <dbReference type="SAM" id="MobiDB-lite"/>
    </source>
</evidence>
<reference evidence="2 3" key="1">
    <citation type="journal article" date="2021" name="J. Hered.">
        <title>A chromosome-level genome assembly of the parasitoid wasp, Cotesia glomerata (Hymenoptera: Braconidae).</title>
        <authorList>
            <person name="Pinto B.J."/>
            <person name="Weis J.J."/>
            <person name="Gamble T."/>
            <person name="Ode P.J."/>
            <person name="Paul R."/>
            <person name="Zaspel J.M."/>
        </authorList>
    </citation>
    <scope>NUCLEOTIDE SEQUENCE [LARGE SCALE GENOMIC DNA]</scope>
    <source>
        <strain evidence="2">CgM1</strain>
    </source>
</reference>
<organism evidence="2 3">
    <name type="scientific">Cotesia glomerata</name>
    <name type="common">Lepidopteran parasitic wasp</name>
    <name type="synonym">Apanteles glomeratus</name>
    <dbReference type="NCBI Taxonomy" id="32391"/>
    <lineage>
        <taxon>Eukaryota</taxon>
        <taxon>Metazoa</taxon>
        <taxon>Ecdysozoa</taxon>
        <taxon>Arthropoda</taxon>
        <taxon>Hexapoda</taxon>
        <taxon>Insecta</taxon>
        <taxon>Pterygota</taxon>
        <taxon>Neoptera</taxon>
        <taxon>Endopterygota</taxon>
        <taxon>Hymenoptera</taxon>
        <taxon>Apocrita</taxon>
        <taxon>Ichneumonoidea</taxon>
        <taxon>Braconidae</taxon>
        <taxon>Microgastrinae</taxon>
        <taxon>Cotesia</taxon>
    </lineage>
</organism>
<feature type="region of interest" description="Disordered" evidence="1">
    <location>
        <begin position="1"/>
        <end position="55"/>
    </location>
</feature>
<proteinExistence type="predicted"/>
<feature type="compositionally biased region" description="Basic and acidic residues" evidence="1">
    <location>
        <begin position="1"/>
        <end position="12"/>
    </location>
</feature>
<evidence type="ECO:0000313" key="2">
    <source>
        <dbReference type="EMBL" id="KAH0552807.1"/>
    </source>
</evidence>
<dbReference type="Proteomes" id="UP000826195">
    <property type="component" value="Unassembled WGS sequence"/>
</dbReference>
<gene>
    <name evidence="2" type="ORF">KQX54_015707</name>
</gene>
<sequence>MSRHEDGNPREQDDQDGNPAEQGQQRVGESETIGRDDARKGARDRVFRAGPPHAGQVSSNKILFSVLAPRSHPGDREARRVNDAIAIQCQSDRITDTDAQCIRCSGSRHLFRPRSVLCVAPWMKAAGFS</sequence>
<dbReference type="EMBL" id="JAHXZJ010001492">
    <property type="protein sequence ID" value="KAH0552807.1"/>
    <property type="molecule type" value="Genomic_DNA"/>
</dbReference>
<accession>A0AAV7ING0</accession>
<name>A0AAV7ING0_COTGL</name>
<feature type="compositionally biased region" description="Basic and acidic residues" evidence="1">
    <location>
        <begin position="28"/>
        <end position="47"/>
    </location>
</feature>
<protein>
    <submittedName>
        <fullName evidence="2">Uncharacterized protein</fullName>
    </submittedName>
</protein>
<dbReference type="AlphaFoldDB" id="A0AAV7ING0"/>
<evidence type="ECO:0000313" key="3">
    <source>
        <dbReference type="Proteomes" id="UP000826195"/>
    </source>
</evidence>